<name>E1YLB3_9BACT</name>
<dbReference type="PRINTS" id="PR00599">
    <property type="entry name" value="MAPEPTIDASE"/>
</dbReference>
<dbReference type="Pfam" id="PF01321">
    <property type="entry name" value="Creatinase_N"/>
    <property type="match status" value="1"/>
</dbReference>
<dbReference type="InterPro" id="IPR000587">
    <property type="entry name" value="Creatinase_N"/>
</dbReference>
<feature type="domain" description="Peptidase M24" evidence="1">
    <location>
        <begin position="153"/>
        <end position="354"/>
    </location>
</feature>
<dbReference type="PANTHER" id="PTHR46112">
    <property type="entry name" value="AMINOPEPTIDASE"/>
    <property type="match status" value="1"/>
</dbReference>
<dbReference type="GO" id="GO:0008235">
    <property type="term" value="F:metalloexopeptidase activity"/>
    <property type="evidence" value="ECO:0007669"/>
    <property type="project" value="UniProtKB-ARBA"/>
</dbReference>
<dbReference type="AlphaFoldDB" id="E1YLB3"/>
<evidence type="ECO:0000259" key="1">
    <source>
        <dbReference type="Pfam" id="PF00557"/>
    </source>
</evidence>
<protein>
    <recommendedName>
        <fullName evidence="4">Xaa-Pro dipeptidase</fullName>
    </recommendedName>
</protein>
<feature type="domain" description="Creatinase N-terminal" evidence="2">
    <location>
        <begin position="8"/>
        <end position="145"/>
    </location>
</feature>
<dbReference type="InterPro" id="IPR050659">
    <property type="entry name" value="Peptidase_M24B"/>
</dbReference>
<dbReference type="CDD" id="cd01092">
    <property type="entry name" value="APP-like"/>
    <property type="match status" value="1"/>
</dbReference>
<dbReference type="SUPFAM" id="SSF55920">
    <property type="entry name" value="Creatinase/aminopeptidase"/>
    <property type="match status" value="1"/>
</dbReference>
<dbReference type="Pfam" id="PF00557">
    <property type="entry name" value="Peptidase_M24"/>
    <property type="match status" value="1"/>
</dbReference>
<dbReference type="InterPro" id="IPR000994">
    <property type="entry name" value="Pept_M24"/>
</dbReference>
<dbReference type="InterPro" id="IPR029149">
    <property type="entry name" value="Creatin/AminoP/Spt16_N"/>
</dbReference>
<proteinExistence type="predicted"/>
<evidence type="ECO:0008006" key="4">
    <source>
        <dbReference type="Google" id="ProtNLM"/>
    </source>
</evidence>
<organism evidence="3">
    <name type="scientific">uncultured Desulfobacterium sp</name>
    <dbReference type="NCBI Taxonomy" id="201089"/>
    <lineage>
        <taxon>Bacteria</taxon>
        <taxon>Pseudomonadati</taxon>
        <taxon>Thermodesulfobacteriota</taxon>
        <taxon>Desulfobacteria</taxon>
        <taxon>Desulfobacterales</taxon>
        <taxon>Desulfobacteriaceae</taxon>
        <taxon>Desulfobacterium</taxon>
        <taxon>environmental samples</taxon>
    </lineage>
</organism>
<gene>
    <name evidence="3" type="ORF">N47_E44080</name>
</gene>
<accession>E1YLB3</accession>
<dbReference type="Gene3D" id="3.90.230.10">
    <property type="entry name" value="Creatinase/methionine aminopeptidase superfamily"/>
    <property type="match status" value="1"/>
</dbReference>
<dbReference type="GO" id="GO:0004177">
    <property type="term" value="F:aminopeptidase activity"/>
    <property type="evidence" value="ECO:0007669"/>
    <property type="project" value="UniProtKB-ARBA"/>
</dbReference>
<dbReference type="Gene3D" id="3.40.350.10">
    <property type="entry name" value="Creatinase/prolidase N-terminal domain"/>
    <property type="match status" value="1"/>
</dbReference>
<evidence type="ECO:0000313" key="3">
    <source>
        <dbReference type="EMBL" id="CBX30896.1"/>
    </source>
</evidence>
<dbReference type="InterPro" id="IPR001714">
    <property type="entry name" value="Pept_M24_MAP"/>
</dbReference>
<dbReference type="PANTHER" id="PTHR46112:SF3">
    <property type="entry name" value="AMINOPEPTIDASE YPDF"/>
    <property type="match status" value="1"/>
</dbReference>
<reference evidence="3" key="1">
    <citation type="journal article" date="2011" name="Environ. Microbiol.">
        <title>Genomic insights into the metabolic potential of the polycyclic aromatic hydrocarbon degrading sulfate-reducing Deltaproteobacterium N47.</title>
        <authorList>
            <person name="Bergmann F."/>
            <person name="Selesi D."/>
            <person name="Weinmaier T."/>
            <person name="Tischler P."/>
            <person name="Rattei T."/>
            <person name="Meckenstock R.U."/>
        </authorList>
    </citation>
    <scope>NUCLEOTIDE SEQUENCE</scope>
</reference>
<dbReference type="SUPFAM" id="SSF53092">
    <property type="entry name" value="Creatinase/prolidase N-terminal domain"/>
    <property type="match status" value="1"/>
</dbReference>
<sequence length="371" mass="41106">MNSAIENRIFRVKEIMSDKNLDTLMVLVDENRRYLSGFKGHDTQFDESAGALFVSGSGLILATDSRYDEQAAREAGHLYEIMCYKEGLAKQIPSILEKLCTKRLGFESVRLSYLDYKKISEEIKSSGLEVELVETENIVETLRVIKDEEEIGLIQKALVIAETAFLRIQDLIEPGLTEREAAWLIEKAMHEAGAEGLSFPTIVASGPNSALPHAIPSDRAFKESEPILFDWGATLNGYFSDISRTIVIGKPDDQFIKAYKTVLDAQFLAVNAIASGINSRSVDEAARNHIDGTEFSGKFIHGLGHGTGLSVHENPRVGPLRGTVLEPQMVFTVEPGIYIPGWGGIRLENMVVVRDKGAEVLNKLDQNIFYK</sequence>
<dbReference type="EMBL" id="FR695877">
    <property type="protein sequence ID" value="CBX30896.1"/>
    <property type="molecule type" value="Genomic_DNA"/>
</dbReference>
<evidence type="ECO:0000259" key="2">
    <source>
        <dbReference type="Pfam" id="PF01321"/>
    </source>
</evidence>
<dbReference type="InterPro" id="IPR036005">
    <property type="entry name" value="Creatinase/aminopeptidase-like"/>
</dbReference>